<dbReference type="InterPro" id="IPR047860">
    <property type="entry name" value="Ribosomal_eS12_CS"/>
</dbReference>
<evidence type="ECO:0000256" key="4">
    <source>
        <dbReference type="RuleBase" id="RU000670"/>
    </source>
</evidence>
<dbReference type="GO" id="GO:0006412">
    <property type="term" value="P:translation"/>
    <property type="evidence" value="ECO:0007669"/>
    <property type="project" value="InterPro"/>
</dbReference>
<keyword evidence="7" id="KW-1185">Reference proteome</keyword>
<dbReference type="EMBL" id="BLLK01000069">
    <property type="protein sequence ID" value="GFH60095.1"/>
    <property type="molecule type" value="Genomic_DNA"/>
</dbReference>
<dbReference type="InterPro" id="IPR029064">
    <property type="entry name" value="Ribosomal_eL30-like_sf"/>
</dbReference>
<keyword evidence="3 4" id="KW-0687">Ribonucleoprotein</keyword>
<evidence type="ECO:0000313" key="7">
    <source>
        <dbReference type="Proteomes" id="UP001054902"/>
    </source>
</evidence>
<keyword evidence="2 4" id="KW-0689">Ribosomal protein</keyword>
<name>A0AAD3HDX9_9STRA</name>
<gene>
    <name evidence="6" type="ORF">CTEN210_16571</name>
</gene>
<feature type="domain" description="Ribosomal protein eL8/eL30/eS12/Gadd45" evidence="5">
    <location>
        <begin position="27"/>
        <end position="111"/>
    </location>
</feature>
<dbReference type="PRINTS" id="PR00972">
    <property type="entry name" value="RIBSOMALS12E"/>
</dbReference>
<evidence type="ECO:0000256" key="1">
    <source>
        <dbReference type="ARBA" id="ARBA00005824"/>
    </source>
</evidence>
<dbReference type="InterPro" id="IPR004038">
    <property type="entry name" value="Ribosomal_eL8/eL30/eS12/Gad45"/>
</dbReference>
<dbReference type="AlphaFoldDB" id="A0AAD3HDX9"/>
<reference evidence="6 7" key="1">
    <citation type="journal article" date="2021" name="Sci. Rep.">
        <title>The genome of the diatom Chaetoceros tenuissimus carries an ancient integrated fragment of an extant virus.</title>
        <authorList>
            <person name="Hongo Y."/>
            <person name="Kimura K."/>
            <person name="Takaki Y."/>
            <person name="Yoshida Y."/>
            <person name="Baba S."/>
            <person name="Kobayashi G."/>
            <person name="Nagasaki K."/>
            <person name="Hano T."/>
            <person name="Tomaru Y."/>
        </authorList>
    </citation>
    <scope>NUCLEOTIDE SEQUENCE [LARGE SCALE GENOMIC DNA]</scope>
    <source>
        <strain evidence="6 7">NIES-3715</strain>
    </source>
</reference>
<evidence type="ECO:0000256" key="3">
    <source>
        <dbReference type="ARBA" id="ARBA00023274"/>
    </source>
</evidence>
<dbReference type="GO" id="GO:0003735">
    <property type="term" value="F:structural constituent of ribosome"/>
    <property type="evidence" value="ECO:0007669"/>
    <property type="project" value="InterPro"/>
</dbReference>
<evidence type="ECO:0000256" key="2">
    <source>
        <dbReference type="ARBA" id="ARBA00022980"/>
    </source>
</evidence>
<dbReference type="GO" id="GO:1990904">
    <property type="term" value="C:ribonucleoprotein complex"/>
    <property type="evidence" value="ECO:0007669"/>
    <property type="project" value="UniProtKB-KW"/>
</dbReference>
<comment type="caution">
    <text evidence="6">The sequence shown here is derived from an EMBL/GenBank/DDBJ whole genome shotgun (WGS) entry which is preliminary data.</text>
</comment>
<proteinExistence type="inferred from homology"/>
<accession>A0AAD3HDX9</accession>
<dbReference type="SUPFAM" id="SSF55315">
    <property type="entry name" value="L30e-like"/>
    <property type="match status" value="1"/>
</dbReference>
<dbReference type="InterPro" id="IPR000530">
    <property type="entry name" value="Ribosomal_eS12"/>
</dbReference>
<dbReference type="PANTHER" id="PTHR11843">
    <property type="entry name" value="40S RIBOSOMAL PROTEIN S12"/>
    <property type="match status" value="1"/>
</dbReference>
<sequence length="145" mass="15940">MSDNVEEVPAEEVEAVEEEEVQMSVLDALKEVLKKALIHDGLKKGLHECAKALDRRSARLCCLAKDCENDEYKKLIRALCAEGEVPIIMVDAGKDLGAMCGLAKLDDDGSIKKAVRTSCAVITEFGEESRALAVLKDYLENQEEE</sequence>
<dbReference type="GO" id="GO:0005840">
    <property type="term" value="C:ribosome"/>
    <property type="evidence" value="ECO:0007669"/>
    <property type="project" value="UniProtKB-KW"/>
</dbReference>
<evidence type="ECO:0000259" key="5">
    <source>
        <dbReference type="Pfam" id="PF01248"/>
    </source>
</evidence>
<evidence type="ECO:0000313" key="6">
    <source>
        <dbReference type="EMBL" id="GFH60095.1"/>
    </source>
</evidence>
<organism evidence="6 7">
    <name type="scientific">Chaetoceros tenuissimus</name>
    <dbReference type="NCBI Taxonomy" id="426638"/>
    <lineage>
        <taxon>Eukaryota</taxon>
        <taxon>Sar</taxon>
        <taxon>Stramenopiles</taxon>
        <taxon>Ochrophyta</taxon>
        <taxon>Bacillariophyta</taxon>
        <taxon>Coscinodiscophyceae</taxon>
        <taxon>Chaetocerotophycidae</taxon>
        <taxon>Chaetocerotales</taxon>
        <taxon>Chaetocerotaceae</taxon>
        <taxon>Chaetoceros</taxon>
    </lineage>
</organism>
<protein>
    <recommendedName>
        <fullName evidence="4">40S ribosomal protein S12</fullName>
    </recommendedName>
</protein>
<dbReference type="Gene3D" id="3.30.1330.30">
    <property type="match status" value="1"/>
</dbReference>
<dbReference type="Pfam" id="PF01248">
    <property type="entry name" value="Ribosomal_L7Ae"/>
    <property type="match status" value="1"/>
</dbReference>
<comment type="similarity">
    <text evidence="1 4">Belongs to the eukaryotic ribosomal protein eS12 family.</text>
</comment>
<dbReference type="PROSITE" id="PS01189">
    <property type="entry name" value="RIBOSOMAL_S12E"/>
    <property type="match status" value="1"/>
</dbReference>
<dbReference type="Proteomes" id="UP001054902">
    <property type="component" value="Unassembled WGS sequence"/>
</dbReference>